<keyword evidence="2" id="KW-1185">Reference proteome</keyword>
<accession>A0A2S0HT51</accession>
<gene>
    <name evidence="1" type="ORF">C5O00_01265</name>
</gene>
<reference evidence="1 2" key="1">
    <citation type="submission" date="2018-02" db="EMBL/GenBank/DDBJ databases">
        <title>Genomic analysis of the strain RR4-38 isolated from a seawater recirculating aquaculture system.</title>
        <authorList>
            <person name="Kim Y.-S."/>
            <person name="Jang Y.H."/>
            <person name="Kim K.-H."/>
        </authorList>
    </citation>
    <scope>NUCLEOTIDE SEQUENCE [LARGE SCALE GENOMIC DNA]</scope>
    <source>
        <strain evidence="1 2">RR4-38</strain>
    </source>
</reference>
<dbReference type="KEGG" id="aue:C5O00_01265"/>
<dbReference type="InterPro" id="IPR029063">
    <property type="entry name" value="SAM-dependent_MTases_sf"/>
</dbReference>
<organism evidence="1 2">
    <name type="scientific">Pukyongia salina</name>
    <dbReference type="NCBI Taxonomy" id="2094025"/>
    <lineage>
        <taxon>Bacteria</taxon>
        <taxon>Pseudomonadati</taxon>
        <taxon>Bacteroidota</taxon>
        <taxon>Flavobacteriia</taxon>
        <taxon>Flavobacteriales</taxon>
        <taxon>Flavobacteriaceae</taxon>
        <taxon>Pukyongia</taxon>
    </lineage>
</organism>
<dbReference type="OrthoDB" id="1157001at2"/>
<evidence type="ECO:0000313" key="1">
    <source>
        <dbReference type="EMBL" id="AVI49869.1"/>
    </source>
</evidence>
<sequence length="342" mass="38740">MTKGHSLFKDITSIIFSENAGHGELLSACRDLKSLFQEASGITKLGEQKDETIFTDTGKAIGPFMAALCVDDYLRTVKFCRGIRNAVEQKHKQKGRKVRVLYAGTGPFATLVLPLINMYSPEEVGFTLLEINEVSYTAMLRCFEYFDASSYIDASYNSDATTMKLDTVEGIDIVVIEAMTHALKSEHQVAITFNLMDQMDEEVQFIPEEINLNLLAVNSQKRQVYKETGDDSVAYFETLGNLFSLNRETFSKNKQAYFDNFPSYTFPAVETNIPEYVNTDYDDLSIQTEVRIYDDIVLQIDESGLTLLFKLFAINSMIELAPILRTKYICGKHPRLQCRLVD</sequence>
<dbReference type="Proteomes" id="UP000238442">
    <property type="component" value="Chromosome"/>
</dbReference>
<dbReference type="RefSeq" id="WP_105214220.1">
    <property type="nucleotide sequence ID" value="NZ_CP027062.1"/>
</dbReference>
<dbReference type="Gene3D" id="3.40.50.150">
    <property type="entry name" value="Vaccinia Virus protein VP39"/>
    <property type="match status" value="1"/>
</dbReference>
<dbReference type="EMBL" id="CP027062">
    <property type="protein sequence ID" value="AVI49869.1"/>
    <property type="molecule type" value="Genomic_DNA"/>
</dbReference>
<evidence type="ECO:0000313" key="2">
    <source>
        <dbReference type="Proteomes" id="UP000238442"/>
    </source>
</evidence>
<name>A0A2S0HT51_9FLAO</name>
<protein>
    <submittedName>
        <fullName evidence="1">Uncharacterized protein</fullName>
    </submittedName>
</protein>
<proteinExistence type="predicted"/>
<dbReference type="AlphaFoldDB" id="A0A2S0HT51"/>